<reference evidence="1" key="1">
    <citation type="submission" date="2023-04" db="EMBL/GenBank/DDBJ databases">
        <title>Draft Genome sequencing of Naganishia species isolated from polar environments using Oxford Nanopore Technology.</title>
        <authorList>
            <person name="Leo P."/>
            <person name="Venkateswaran K."/>
        </authorList>
    </citation>
    <scope>NUCLEOTIDE SEQUENCE</scope>
    <source>
        <strain evidence="1">MNA-CCFEE 5261</strain>
    </source>
</reference>
<organism evidence="1 2">
    <name type="scientific">Naganishia cerealis</name>
    <dbReference type="NCBI Taxonomy" id="610337"/>
    <lineage>
        <taxon>Eukaryota</taxon>
        <taxon>Fungi</taxon>
        <taxon>Dikarya</taxon>
        <taxon>Basidiomycota</taxon>
        <taxon>Agaricomycotina</taxon>
        <taxon>Tremellomycetes</taxon>
        <taxon>Filobasidiales</taxon>
        <taxon>Filobasidiaceae</taxon>
        <taxon>Naganishia</taxon>
    </lineage>
</organism>
<evidence type="ECO:0000313" key="2">
    <source>
        <dbReference type="Proteomes" id="UP001241377"/>
    </source>
</evidence>
<dbReference type="EMBL" id="JASBWR010000011">
    <property type="protein sequence ID" value="KAJ9110676.1"/>
    <property type="molecule type" value="Genomic_DNA"/>
</dbReference>
<keyword evidence="2" id="KW-1185">Reference proteome</keyword>
<accession>A0ACC2WGY5</accession>
<sequence length="659" mass="74241">MIESPQDETGKPHPRAAMTDSAARDDAPRKKGRGEKHAAKRFANLQRTADGQSGRQPSTSQHPPQRPPKRKRALEEESEPKRNADLAQPGPSALFDNPPRYRPIVEARLVPSHLRHPFRTYPRETTFDITRAVQSEAVTERHPTEAYFKLAAESPTSYWSEDCEDQSQIIQRRKLVVLDLNGALLVRSERTSHYVAQAQRKVFPRPFLNCFLDYLLEAAYDKSGGAHAAGEAQRMRPFDVFIWSSAQPKSIDDMVQSTFQKWSKSLSSKFAVRNEVSAALAKASVPERRIGRILGVWSRAEMGLTLAQYRSCRSVRPLLAWLAYLSSISDQKSTTFKDLDKLYKHFEESKQMLDRGARFFYPDPCFRPDATNTLLIDDSTTKACLQPFNHLPILDFDLDMLRAAAEAVDAEESANGVQKTLVPADVLRLVFGNSASDFYRRHIARDPATSSEEPITSHPLEKTADGILLAIVGILSEIQDVVSIPAWIAAGGLQPDVSDTFTKEIAERGWQYIVQLDKVDKPVPKQKTKLNKKKRSKATHTEQGPSDFEAPPAYIDNSSSCKESKPLSVPSRHVVPQTLPSHPDYQHWYQSPLHVLYWVRRGLVALEERGVKLRHNMTGTKAKLESAERVREQQDVTARLQEQEQGGESERRPAENPLA</sequence>
<dbReference type="Proteomes" id="UP001241377">
    <property type="component" value="Unassembled WGS sequence"/>
</dbReference>
<comment type="caution">
    <text evidence="1">The sequence shown here is derived from an EMBL/GenBank/DDBJ whole genome shotgun (WGS) entry which is preliminary data.</text>
</comment>
<protein>
    <submittedName>
        <fullName evidence="1">Uncharacterized protein</fullName>
    </submittedName>
</protein>
<gene>
    <name evidence="1" type="ORF">QFC19_001505</name>
</gene>
<proteinExistence type="predicted"/>
<name>A0ACC2WGY5_9TREE</name>
<evidence type="ECO:0000313" key="1">
    <source>
        <dbReference type="EMBL" id="KAJ9110676.1"/>
    </source>
</evidence>